<evidence type="ECO:0000313" key="2">
    <source>
        <dbReference type="Proteomes" id="UP001207468"/>
    </source>
</evidence>
<dbReference type="Proteomes" id="UP001207468">
    <property type="component" value="Unassembled WGS sequence"/>
</dbReference>
<organism evidence="1 2">
    <name type="scientific">Russula earlei</name>
    <dbReference type="NCBI Taxonomy" id="71964"/>
    <lineage>
        <taxon>Eukaryota</taxon>
        <taxon>Fungi</taxon>
        <taxon>Dikarya</taxon>
        <taxon>Basidiomycota</taxon>
        <taxon>Agaricomycotina</taxon>
        <taxon>Agaricomycetes</taxon>
        <taxon>Russulales</taxon>
        <taxon>Russulaceae</taxon>
        <taxon>Russula</taxon>
    </lineage>
</organism>
<gene>
    <name evidence="1" type="ORF">F5148DRAFT_459820</name>
</gene>
<comment type="caution">
    <text evidence="1">The sequence shown here is derived from an EMBL/GenBank/DDBJ whole genome shotgun (WGS) entry which is preliminary data.</text>
</comment>
<dbReference type="EMBL" id="JAGFNK010000297">
    <property type="protein sequence ID" value="KAI9453596.1"/>
    <property type="molecule type" value="Genomic_DNA"/>
</dbReference>
<proteinExistence type="predicted"/>
<keyword evidence="2" id="KW-1185">Reference proteome</keyword>
<evidence type="ECO:0000313" key="1">
    <source>
        <dbReference type="EMBL" id="KAI9453596.1"/>
    </source>
</evidence>
<protein>
    <submittedName>
        <fullName evidence="1">Uncharacterized protein</fullName>
    </submittedName>
</protein>
<name>A0ACC0U062_9AGAM</name>
<sequence length="302" mass="34577">MVKWSNRETILHQLEALVKVVHFMTGVYIWEFFSKLNFEWSIIRQRRRRGWTAALYMACRVTTLAAAVTHMTGFNMTSPISCKTWLVFVRIFANTSTTLALTLYGLRSIAIWQRNSYLLVFLVACLITNVVLWLRLTVRPDVEWNEETRTCLVMKVSRGLPNNVSMLIIDVILFVITLSGVFRRNSGKDLNDVMNLMFQTPAIVFSGIGATRMYRQILDRQEGDLLEYLESSRDATTGEIRFRRQTQLISRPTRSADPCVMSGVVATNRLGLNEGDVEPFEACGIRVERPGCEAHIDPDWVL</sequence>
<accession>A0ACC0U062</accession>
<reference evidence="1" key="1">
    <citation type="submission" date="2021-03" db="EMBL/GenBank/DDBJ databases">
        <title>Evolutionary priming and transition to the ectomycorrhizal habit in an iconic lineage of mushroom-forming fungi: is preadaptation a requirement?</title>
        <authorList>
            <consortium name="DOE Joint Genome Institute"/>
            <person name="Looney B.P."/>
            <person name="Miyauchi S."/>
            <person name="Morin E."/>
            <person name="Drula E."/>
            <person name="Courty P.E."/>
            <person name="Chicoki N."/>
            <person name="Fauchery L."/>
            <person name="Kohler A."/>
            <person name="Kuo A."/>
            <person name="LaButti K."/>
            <person name="Pangilinan J."/>
            <person name="Lipzen A."/>
            <person name="Riley R."/>
            <person name="Andreopoulos W."/>
            <person name="He G."/>
            <person name="Johnson J."/>
            <person name="Barry K.W."/>
            <person name="Grigoriev I.V."/>
            <person name="Nagy L."/>
            <person name="Hibbett D."/>
            <person name="Henrissat B."/>
            <person name="Matheny P.B."/>
            <person name="Labbe J."/>
            <person name="Martin A.F."/>
        </authorList>
    </citation>
    <scope>NUCLEOTIDE SEQUENCE</scope>
    <source>
        <strain evidence="1">BPL698</strain>
    </source>
</reference>